<sequence>MKILVVTTSFGQFSDSHTVRLLNMLSQLPDNYSITYCYPATFGKDQVNIALSPNHLLRMSSYLQKHTRYLYRIFANLTKNLYFPDRFSGFSKVAVNHFEDKFEYDVILSASGSIESHITGYKIAKKFRKPLVLDYGDPIFSLVTSNKTEKIRAIENEILDYATHVIFTTYATKNQYDLEFGCANKSTVVHYGYDQNKIDTSCQFDTCDINFSSVLYFTHIGTAFTNDRNLSPFIEALSLYQKQAKENVGFILAGRRSLVFSELANKLLIDNFKDYELLDYNLALEIQRKSEVNIIVGNKDGRQVPGKIFALAAVSKKILYINQCDIEDDESLKILSKHRGLFICRNEKKDLLKTITKMLELKSSSQESYEFEEYESSNLSKKILDIIDAC</sequence>
<dbReference type="SUPFAM" id="SSF53756">
    <property type="entry name" value="UDP-Glycosyltransferase/glycogen phosphorylase"/>
    <property type="match status" value="1"/>
</dbReference>
<dbReference type="Gene3D" id="3.40.50.2000">
    <property type="entry name" value="Glycogen Phosphorylase B"/>
    <property type="match status" value="1"/>
</dbReference>
<protein>
    <submittedName>
        <fullName evidence="1">Uncharacterized protein</fullName>
    </submittedName>
</protein>
<dbReference type="AlphaFoldDB" id="A0A7M1VKT5"/>
<gene>
    <name evidence="1" type="ORF">VP13_00014</name>
</gene>
<dbReference type="RefSeq" id="WP_062888273.1">
    <property type="nucleotide sequence ID" value="NZ_LQGX01000004.1"/>
</dbReference>
<accession>A0A7M1VKT5</accession>
<proteinExistence type="predicted"/>
<reference evidence="1" key="1">
    <citation type="submission" date="2020-08" db="EMBL/GenBank/DDBJ databases">
        <title>Genetic structure, function and evolution of capsule biosynthesis loci in Vibrio parahaemolyticus.</title>
        <authorList>
            <person name="Li L."/>
            <person name="Bian S."/>
        </authorList>
    </citation>
    <scope>NUCLEOTIDE SEQUENCE</scope>
    <source>
        <strain evidence="1">VP13</strain>
    </source>
</reference>
<name>A0A7M1VKT5_VIBPH</name>
<evidence type="ECO:0000313" key="1">
    <source>
        <dbReference type="EMBL" id="QOS15670.1"/>
    </source>
</evidence>
<organism evidence="1">
    <name type="scientific">Vibrio parahaemolyticus</name>
    <dbReference type="NCBI Taxonomy" id="670"/>
    <lineage>
        <taxon>Bacteria</taxon>
        <taxon>Pseudomonadati</taxon>
        <taxon>Pseudomonadota</taxon>
        <taxon>Gammaproteobacteria</taxon>
        <taxon>Vibrionales</taxon>
        <taxon>Vibrionaceae</taxon>
        <taxon>Vibrio</taxon>
    </lineage>
</organism>
<dbReference type="EMBL" id="MT898030">
    <property type="protein sequence ID" value="QOS15670.1"/>
    <property type="molecule type" value="Genomic_DNA"/>
</dbReference>